<dbReference type="RefSeq" id="WP_006538649.1">
    <property type="nucleotide sequence ID" value="NZ_FAOZ01000010.1"/>
</dbReference>
<evidence type="ECO:0000313" key="1">
    <source>
        <dbReference type="EMBL" id="CUU57115.1"/>
    </source>
</evidence>
<protein>
    <submittedName>
        <fullName evidence="1">Uncharacterized protein</fullName>
    </submittedName>
</protein>
<dbReference type="Proteomes" id="UP000198802">
    <property type="component" value="Unassembled WGS sequence"/>
</dbReference>
<dbReference type="EMBL" id="FAOZ01000010">
    <property type="protein sequence ID" value="CUU57115.1"/>
    <property type="molecule type" value="Genomic_DNA"/>
</dbReference>
<proteinExistence type="predicted"/>
<organism evidence="1 2">
    <name type="scientific">Parafrankia irregularis</name>
    <dbReference type="NCBI Taxonomy" id="795642"/>
    <lineage>
        <taxon>Bacteria</taxon>
        <taxon>Bacillati</taxon>
        <taxon>Actinomycetota</taxon>
        <taxon>Actinomycetes</taxon>
        <taxon>Frankiales</taxon>
        <taxon>Frankiaceae</taxon>
        <taxon>Parafrankia</taxon>
    </lineage>
</organism>
<dbReference type="AlphaFoldDB" id="A0A0S4QN53"/>
<name>A0A0S4QN53_9ACTN</name>
<gene>
    <name evidence="1" type="ORF">Ga0074812_110130</name>
</gene>
<accession>A0A0S4QN53</accession>
<sequence length="67" mass="7721">MSNRSDVSYVPPQPDAGPDDFAWWVHEIDPFHRLSPPVRQARARAARRHWLADNEAAAIRCRLAESR</sequence>
<reference evidence="2" key="1">
    <citation type="submission" date="2015-11" db="EMBL/GenBank/DDBJ databases">
        <authorList>
            <person name="Varghese N."/>
        </authorList>
    </citation>
    <scope>NUCLEOTIDE SEQUENCE [LARGE SCALE GENOMIC DNA]</scope>
    <source>
        <strain evidence="2">DSM 45899</strain>
    </source>
</reference>
<evidence type="ECO:0000313" key="2">
    <source>
        <dbReference type="Proteomes" id="UP000198802"/>
    </source>
</evidence>
<keyword evidence="2" id="KW-1185">Reference proteome</keyword>